<sequence>MFPGEGRALYIRPQRPNQCEDGNALPPRRLPEPRKAGPASVDREVACSQDTSIFTRAAGG</sequence>
<evidence type="ECO:0000256" key="1">
    <source>
        <dbReference type="SAM" id="MobiDB-lite"/>
    </source>
</evidence>
<gene>
    <name evidence="2" type="ordered locus">Avin_15170</name>
</gene>
<evidence type="ECO:0000313" key="3">
    <source>
        <dbReference type="Proteomes" id="UP000002424"/>
    </source>
</evidence>
<dbReference type="OrthoDB" id="9883300at2"/>
<dbReference type="EnsemblBacteria" id="ACO77732">
    <property type="protein sequence ID" value="ACO77732"/>
    <property type="gene ID" value="Avin_15170"/>
</dbReference>
<proteinExistence type="predicted"/>
<dbReference type="Proteomes" id="UP000002424">
    <property type="component" value="Chromosome"/>
</dbReference>
<dbReference type="STRING" id="322710.Avin_15170"/>
<dbReference type="AlphaFoldDB" id="C1DRJ4"/>
<dbReference type="EMBL" id="CP001157">
    <property type="protein sequence ID" value="ACO77732.1"/>
    <property type="molecule type" value="Genomic_DNA"/>
</dbReference>
<name>C1DRJ4_AZOVD</name>
<accession>C1DRJ4</accession>
<reference evidence="2 3" key="1">
    <citation type="journal article" date="2009" name="J. Bacteriol.">
        <title>Genome sequence of Azotobacter vinelandii, an obligate aerobe specialized to support diverse anaerobic metabolic processes.</title>
        <authorList>
            <person name="Setubal J.C."/>
            <person name="dos Santos P."/>
            <person name="Goldman B.S."/>
            <person name="Ertesvag H."/>
            <person name="Espin G."/>
            <person name="Rubio L.M."/>
            <person name="Valla S."/>
            <person name="Almeida N.F."/>
            <person name="Balasubramanian D."/>
            <person name="Cromes L."/>
            <person name="Curatti L."/>
            <person name="Du Z."/>
            <person name="Godsy E."/>
            <person name="Goodner B."/>
            <person name="Hellner-Burris K."/>
            <person name="Hernandez J.A."/>
            <person name="Houmiel K."/>
            <person name="Imperial J."/>
            <person name="Kennedy C."/>
            <person name="Larson T.J."/>
            <person name="Latreille P."/>
            <person name="Ligon L.S."/>
            <person name="Lu J."/>
            <person name="Maerk M."/>
            <person name="Miller N.M."/>
            <person name="Norton S."/>
            <person name="O'Carroll I.P."/>
            <person name="Paulsen I."/>
            <person name="Raulfs E.C."/>
            <person name="Roemer R."/>
            <person name="Rosser J."/>
            <person name="Segura D."/>
            <person name="Slater S."/>
            <person name="Stricklin S.L."/>
            <person name="Studholme D.J."/>
            <person name="Sun J."/>
            <person name="Viana C.J."/>
            <person name="Wallin E."/>
            <person name="Wang B."/>
            <person name="Wheeler C."/>
            <person name="Zhu H."/>
            <person name="Dean D.R."/>
            <person name="Dixon R."/>
            <person name="Wood D."/>
        </authorList>
    </citation>
    <scope>NUCLEOTIDE SEQUENCE [LARGE SCALE GENOMIC DNA]</scope>
    <source>
        <strain evidence="3">DJ / ATCC BAA-1303</strain>
    </source>
</reference>
<feature type="compositionally biased region" description="Basic and acidic residues" evidence="1">
    <location>
        <begin position="29"/>
        <end position="44"/>
    </location>
</feature>
<protein>
    <submittedName>
        <fullName evidence="2">Uncharacterized protein</fullName>
    </submittedName>
</protein>
<dbReference type="HOGENOM" id="CLU_2931205_0_0_6"/>
<dbReference type="KEGG" id="avn:Avin_15170"/>
<evidence type="ECO:0000313" key="2">
    <source>
        <dbReference type="EMBL" id="ACO77732.1"/>
    </source>
</evidence>
<organism evidence="2 3">
    <name type="scientific">Azotobacter vinelandii (strain DJ / ATCC BAA-1303)</name>
    <dbReference type="NCBI Taxonomy" id="322710"/>
    <lineage>
        <taxon>Bacteria</taxon>
        <taxon>Pseudomonadati</taxon>
        <taxon>Pseudomonadota</taxon>
        <taxon>Gammaproteobacteria</taxon>
        <taxon>Pseudomonadales</taxon>
        <taxon>Pseudomonadaceae</taxon>
        <taxon>Azotobacter</taxon>
    </lineage>
</organism>
<feature type="region of interest" description="Disordered" evidence="1">
    <location>
        <begin position="1"/>
        <end position="44"/>
    </location>
</feature>
<keyword evidence="3" id="KW-1185">Reference proteome</keyword>